<proteinExistence type="predicted"/>
<dbReference type="EMBL" id="QKZN01000007">
    <property type="protein sequence ID" value="PZX26014.1"/>
    <property type="molecule type" value="Genomic_DNA"/>
</dbReference>
<comment type="caution">
    <text evidence="2">The sequence shown here is derived from an EMBL/GenBank/DDBJ whole genome shotgun (WGS) entry which is preliminary data.</text>
</comment>
<name>A0A2W7P0B6_9BURK</name>
<sequence>MDKDALQLRLRDALFADLEQMEGVKLYVLVDTALHDPLDLEPARSKAVTLPISYAGLPTDRRPYIAPLGDIGRDLSLDKSLGVAIEQALREEDQREFGRSVCGWVASHAPPEILAKRLAERSIMTVAYQRRLFRYWDPRVLDLLSWILTSNQREDFFSCVSGWWWLGRDMKLESVISVESDSRWSSQVALDNEQLPLLTLAESTNRTLDVLQDMNHVPCTPRLQQCVAKAVTKALETWGLDTQEEQIRYALFAVLIGLEFDEHPLVREAMLNARRESKSPLCGLDAFTDSWWTSLKMELKGAQLVRDGE</sequence>
<dbReference type="Proteomes" id="UP000249638">
    <property type="component" value="Unassembled WGS sequence"/>
</dbReference>
<reference evidence="2" key="1">
    <citation type="submission" date="2018-06" db="EMBL/GenBank/DDBJ databases">
        <title>Genomic Encyclopedia of Type Strains, Phase IV (KMG-V): Genome sequencing to study the core and pangenomes of soil and plant-associated prokaryotes.</title>
        <authorList>
            <person name="Whitman W."/>
        </authorList>
    </citation>
    <scope>NUCLEOTIDE SEQUENCE [LARGE SCALE GENOMIC DNA]</scope>
    <source>
        <strain evidence="2">MLR2-44</strain>
    </source>
</reference>
<protein>
    <submittedName>
        <fullName evidence="2">Uncharacterized protein DUF4123</fullName>
    </submittedName>
</protein>
<dbReference type="AlphaFoldDB" id="A0A2W7P0B6"/>
<feature type="domain" description="DUF4123" evidence="1">
    <location>
        <begin position="80"/>
        <end position="154"/>
    </location>
</feature>
<dbReference type="InterPro" id="IPR025391">
    <property type="entry name" value="DUF4123"/>
</dbReference>
<organism evidence="2 3">
    <name type="scientific">Cupriavidus phytorum</name>
    <dbReference type="NCBI Taxonomy" id="3024399"/>
    <lineage>
        <taxon>Bacteria</taxon>
        <taxon>Pseudomonadati</taxon>
        <taxon>Pseudomonadota</taxon>
        <taxon>Betaproteobacteria</taxon>
        <taxon>Burkholderiales</taxon>
        <taxon>Burkholderiaceae</taxon>
        <taxon>Cupriavidus</taxon>
    </lineage>
</organism>
<evidence type="ECO:0000259" key="1">
    <source>
        <dbReference type="Pfam" id="PF13503"/>
    </source>
</evidence>
<keyword evidence="3" id="KW-1185">Reference proteome</keyword>
<evidence type="ECO:0000313" key="3">
    <source>
        <dbReference type="Proteomes" id="UP000249638"/>
    </source>
</evidence>
<evidence type="ECO:0000313" key="2">
    <source>
        <dbReference type="EMBL" id="PZX26014.1"/>
    </source>
</evidence>
<accession>A0A2W7P0B6</accession>
<gene>
    <name evidence="2" type="ORF">C7416_10784</name>
</gene>
<dbReference type="Pfam" id="PF13503">
    <property type="entry name" value="DUF4123"/>
    <property type="match status" value="1"/>
</dbReference>